<accession>A0A5B8U6T6</accession>
<dbReference type="PROSITE" id="PS00523">
    <property type="entry name" value="SULFATASE_1"/>
    <property type="match status" value="1"/>
</dbReference>
<protein>
    <submittedName>
        <fullName evidence="6">Sulfatase-like hydrolase/transferase</fullName>
    </submittedName>
</protein>
<dbReference type="InterPro" id="IPR000917">
    <property type="entry name" value="Sulfatase_N"/>
</dbReference>
<dbReference type="SUPFAM" id="SSF53649">
    <property type="entry name" value="Alkaline phosphatase-like"/>
    <property type="match status" value="1"/>
</dbReference>
<keyword evidence="6" id="KW-0808">Transferase</keyword>
<organism evidence="6 7">
    <name type="scientific">Baekduia soli</name>
    <dbReference type="NCBI Taxonomy" id="496014"/>
    <lineage>
        <taxon>Bacteria</taxon>
        <taxon>Bacillati</taxon>
        <taxon>Actinomycetota</taxon>
        <taxon>Thermoleophilia</taxon>
        <taxon>Solirubrobacterales</taxon>
        <taxon>Baekduiaceae</taxon>
        <taxon>Baekduia</taxon>
    </lineage>
</organism>
<dbReference type="PANTHER" id="PTHR43108">
    <property type="entry name" value="N-ACETYLGLUCOSAMINE-6-SULFATASE FAMILY MEMBER"/>
    <property type="match status" value="1"/>
</dbReference>
<dbReference type="GO" id="GO:0016740">
    <property type="term" value="F:transferase activity"/>
    <property type="evidence" value="ECO:0007669"/>
    <property type="project" value="UniProtKB-KW"/>
</dbReference>
<dbReference type="OrthoDB" id="9777306at2"/>
<evidence type="ECO:0000259" key="5">
    <source>
        <dbReference type="Pfam" id="PF00884"/>
    </source>
</evidence>
<dbReference type="InterPro" id="IPR017850">
    <property type="entry name" value="Alkaline_phosphatase_core_sf"/>
</dbReference>
<dbReference type="GO" id="GO:0016787">
    <property type="term" value="F:hydrolase activity"/>
    <property type="evidence" value="ECO:0007669"/>
    <property type="project" value="UniProtKB-KW"/>
</dbReference>
<proteinExistence type="inferred from homology"/>
<comment type="similarity">
    <text evidence="1">Belongs to the sulfatase family.</text>
</comment>
<keyword evidence="7" id="KW-1185">Reference proteome</keyword>
<keyword evidence="2" id="KW-0732">Signal</keyword>
<dbReference type="RefSeq" id="WP_146919832.1">
    <property type="nucleotide sequence ID" value="NZ_CP042430.1"/>
</dbReference>
<evidence type="ECO:0000313" key="7">
    <source>
        <dbReference type="Proteomes" id="UP000321805"/>
    </source>
</evidence>
<feature type="domain" description="Sulfatase N-terminal" evidence="5">
    <location>
        <begin position="8"/>
        <end position="72"/>
    </location>
</feature>
<name>A0A5B8U6T6_9ACTN</name>
<dbReference type="PANTHER" id="PTHR43108:SF8">
    <property type="entry name" value="SD21168P"/>
    <property type="match status" value="1"/>
</dbReference>
<dbReference type="Pfam" id="PF00884">
    <property type="entry name" value="Sulfatase"/>
    <property type="match status" value="1"/>
</dbReference>
<keyword evidence="4" id="KW-0325">Glycoprotein</keyword>
<gene>
    <name evidence="6" type="ORF">FSW04_12875</name>
</gene>
<evidence type="ECO:0000256" key="3">
    <source>
        <dbReference type="ARBA" id="ARBA00022801"/>
    </source>
</evidence>
<keyword evidence="3 6" id="KW-0378">Hydrolase</keyword>
<evidence type="ECO:0000256" key="1">
    <source>
        <dbReference type="ARBA" id="ARBA00008779"/>
    </source>
</evidence>
<dbReference type="InterPro" id="IPR024607">
    <property type="entry name" value="Sulfatase_CS"/>
</dbReference>
<dbReference type="AlphaFoldDB" id="A0A5B8U6T6"/>
<dbReference type="Proteomes" id="UP000321805">
    <property type="component" value="Chromosome"/>
</dbReference>
<reference evidence="6 7" key="1">
    <citation type="journal article" date="2018" name="J. Microbiol.">
        <title>Baekduia soli gen. nov., sp. nov., a novel bacterium isolated from the soil of Baekdu Mountain and proposal of a novel family name, Baekduiaceae fam. nov.</title>
        <authorList>
            <person name="An D.S."/>
            <person name="Siddiqi M.Z."/>
            <person name="Kim K.H."/>
            <person name="Yu H.S."/>
            <person name="Im W.T."/>
        </authorList>
    </citation>
    <scope>NUCLEOTIDE SEQUENCE [LARGE SCALE GENOMIC DNA]</scope>
    <source>
        <strain evidence="6 7">BR7-21</strain>
    </source>
</reference>
<sequence length="75" mass="8159">MGAAERPPNLILVVTDQQRAPQHWPADPGWLDALMPNDAELRRTGMAFTHAFIPTAMCSPSRASILTGTYPRATA</sequence>
<dbReference type="EMBL" id="CP042430">
    <property type="protein sequence ID" value="QEC48372.1"/>
    <property type="molecule type" value="Genomic_DNA"/>
</dbReference>
<evidence type="ECO:0000313" key="6">
    <source>
        <dbReference type="EMBL" id="QEC48372.1"/>
    </source>
</evidence>
<evidence type="ECO:0000256" key="2">
    <source>
        <dbReference type="ARBA" id="ARBA00022729"/>
    </source>
</evidence>
<dbReference type="KEGG" id="bsol:FSW04_12875"/>
<evidence type="ECO:0000256" key="4">
    <source>
        <dbReference type="ARBA" id="ARBA00023180"/>
    </source>
</evidence>
<dbReference type="Gene3D" id="3.40.720.10">
    <property type="entry name" value="Alkaline Phosphatase, subunit A"/>
    <property type="match status" value="1"/>
</dbReference>